<dbReference type="SUPFAM" id="SSF48350">
    <property type="entry name" value="GTPase activation domain, GAP"/>
    <property type="match status" value="1"/>
</dbReference>
<dbReference type="HOGENOM" id="CLU_025218_2_1_1"/>
<feature type="domain" description="Rho-GAP" evidence="3">
    <location>
        <begin position="145"/>
        <end position="333"/>
    </location>
</feature>
<feature type="compositionally biased region" description="Basic residues" evidence="2">
    <location>
        <begin position="413"/>
        <end position="422"/>
    </location>
</feature>
<dbReference type="InParanoid" id="K5WHB8"/>
<dbReference type="InterPro" id="IPR000198">
    <property type="entry name" value="RhoGAP_dom"/>
</dbReference>
<dbReference type="GO" id="GO:0005096">
    <property type="term" value="F:GTPase activator activity"/>
    <property type="evidence" value="ECO:0007669"/>
    <property type="project" value="UniProtKB-KW"/>
</dbReference>
<feature type="region of interest" description="Disordered" evidence="2">
    <location>
        <begin position="1"/>
        <end position="90"/>
    </location>
</feature>
<dbReference type="OrthoDB" id="3196451at2759"/>
<dbReference type="Proteomes" id="UP000008370">
    <property type="component" value="Unassembled WGS sequence"/>
</dbReference>
<dbReference type="GeneID" id="18915606"/>
<organism evidence="4 5">
    <name type="scientific">Phanerochaete carnosa (strain HHB-10118-sp)</name>
    <name type="common">White-rot fungus</name>
    <name type="synonym">Peniophora carnosa</name>
    <dbReference type="NCBI Taxonomy" id="650164"/>
    <lineage>
        <taxon>Eukaryota</taxon>
        <taxon>Fungi</taxon>
        <taxon>Dikarya</taxon>
        <taxon>Basidiomycota</taxon>
        <taxon>Agaricomycotina</taxon>
        <taxon>Agaricomycetes</taxon>
        <taxon>Polyporales</taxon>
        <taxon>Phanerochaetaceae</taxon>
        <taxon>Phanerochaete</taxon>
    </lineage>
</organism>
<dbReference type="SMART" id="SM00324">
    <property type="entry name" value="RhoGAP"/>
    <property type="match status" value="1"/>
</dbReference>
<dbReference type="PROSITE" id="PS50238">
    <property type="entry name" value="RHOGAP"/>
    <property type="match status" value="1"/>
</dbReference>
<gene>
    <name evidence="4" type="ORF">PHACADRAFT_252881</name>
</gene>
<feature type="compositionally biased region" description="Basic residues" evidence="2">
    <location>
        <begin position="1"/>
        <end position="20"/>
    </location>
</feature>
<evidence type="ECO:0000259" key="3">
    <source>
        <dbReference type="PROSITE" id="PS50238"/>
    </source>
</evidence>
<reference evidence="4 5" key="1">
    <citation type="journal article" date="2012" name="BMC Genomics">
        <title>Comparative genomics of the white-rot fungi, Phanerochaete carnosa and P. chrysosporium, to elucidate the genetic basis of the distinct wood types they colonize.</title>
        <authorList>
            <person name="Suzuki H."/>
            <person name="MacDonald J."/>
            <person name="Syed K."/>
            <person name="Salamov A."/>
            <person name="Hori C."/>
            <person name="Aerts A."/>
            <person name="Henrissat B."/>
            <person name="Wiebenga A."/>
            <person name="vanKuyk P.A."/>
            <person name="Barry K."/>
            <person name="Lindquist E."/>
            <person name="LaButti K."/>
            <person name="Lapidus A."/>
            <person name="Lucas S."/>
            <person name="Coutinho P."/>
            <person name="Gong Y."/>
            <person name="Samejima M."/>
            <person name="Mahadevan R."/>
            <person name="Abou-Zaid M."/>
            <person name="de Vries R.P."/>
            <person name="Igarashi K."/>
            <person name="Yadav J.S."/>
            <person name="Grigoriev I.V."/>
            <person name="Master E.R."/>
        </authorList>
    </citation>
    <scope>NUCLEOTIDE SEQUENCE [LARGE SCALE GENOMIC DNA]</scope>
    <source>
        <strain evidence="4 5">HHB-10118-sp</strain>
    </source>
</reference>
<dbReference type="InterPro" id="IPR051025">
    <property type="entry name" value="RhoGAP"/>
</dbReference>
<dbReference type="EMBL" id="JH930470">
    <property type="protein sequence ID" value="EKM58504.1"/>
    <property type="molecule type" value="Genomic_DNA"/>
</dbReference>
<dbReference type="GO" id="GO:0005938">
    <property type="term" value="C:cell cortex"/>
    <property type="evidence" value="ECO:0007669"/>
    <property type="project" value="TreeGrafter"/>
</dbReference>
<keyword evidence="5" id="KW-1185">Reference proteome</keyword>
<name>K5WHB8_PHACS</name>
<dbReference type="FunCoup" id="K5WHB8">
    <property type="interactions" value="15"/>
</dbReference>
<evidence type="ECO:0000313" key="5">
    <source>
        <dbReference type="Proteomes" id="UP000008370"/>
    </source>
</evidence>
<evidence type="ECO:0000313" key="4">
    <source>
        <dbReference type="EMBL" id="EKM58504.1"/>
    </source>
</evidence>
<proteinExistence type="predicted"/>
<evidence type="ECO:0000256" key="1">
    <source>
        <dbReference type="ARBA" id="ARBA00022468"/>
    </source>
</evidence>
<dbReference type="Gene3D" id="1.10.555.10">
    <property type="entry name" value="Rho GTPase activation protein"/>
    <property type="match status" value="1"/>
</dbReference>
<dbReference type="InterPro" id="IPR008936">
    <property type="entry name" value="Rho_GTPase_activation_prot"/>
</dbReference>
<dbReference type="PANTHER" id="PTHR15228">
    <property type="entry name" value="SPERMATHECAL PHYSIOLOGY VARIANT"/>
    <property type="match status" value="1"/>
</dbReference>
<accession>K5WHB8</accession>
<dbReference type="GO" id="GO:0007165">
    <property type="term" value="P:signal transduction"/>
    <property type="evidence" value="ECO:0007669"/>
    <property type="project" value="InterPro"/>
</dbReference>
<evidence type="ECO:0000256" key="2">
    <source>
        <dbReference type="SAM" id="MobiDB-lite"/>
    </source>
</evidence>
<keyword evidence="1" id="KW-0343">GTPase activation</keyword>
<dbReference type="KEGG" id="pco:PHACADRAFT_252881"/>
<dbReference type="PANTHER" id="PTHR15228:SF25">
    <property type="entry name" value="F-BAR DOMAIN-CONTAINING PROTEIN"/>
    <property type="match status" value="1"/>
</dbReference>
<dbReference type="GO" id="GO:0060237">
    <property type="term" value="P:regulation of fungal-type cell wall organization"/>
    <property type="evidence" value="ECO:0007669"/>
    <property type="project" value="TreeGrafter"/>
</dbReference>
<protein>
    <recommendedName>
        <fullName evidence="3">Rho-GAP domain-containing protein</fullName>
    </recommendedName>
</protein>
<dbReference type="STRING" id="650164.K5WHB8"/>
<sequence>MWKHLQPFGHRRTNSKRGKNRDRASRPRANTVGVEPQDITTSARTEITNRPHDPQSLTHTSPTPQGPSHHRLMTSATVSETHQPHIPPTRAGLKTWWSHFAFAQRTKRDAEAKKDVHPPSAIFGRPLRDSLKRANVQISTAGTGGELYVWGHIPVVVAKCGLYLKENATELAGTFRVNGSNKRMRELQAAFETPPRYGKDLDWKNEHYTPHDVASVFRRYLTQMSEPVIPHDLYHPFRDALAKKPFNRDEAIHRYKRLIRMLPDDNKYLLLYVLDLLSVFARKADKNLMTAKNLAVIFRPALLSHPSHELSPPEHQLSQDVLEFLIEHQDWFMLDISPSGSGSSRRVAPTGVEPVDMMITDADDSWTASQAGRVTRRRTTSERPGGESVSRKREVQHKRRRNAEPEPSGNRSNARRTHARSG</sequence>
<feature type="compositionally biased region" description="Basic and acidic residues" evidence="2">
    <location>
        <begin position="379"/>
        <end position="393"/>
    </location>
</feature>
<dbReference type="AlphaFoldDB" id="K5WHB8"/>
<dbReference type="Pfam" id="PF00620">
    <property type="entry name" value="RhoGAP"/>
    <property type="match status" value="1"/>
</dbReference>
<dbReference type="RefSeq" id="XP_007393816.1">
    <property type="nucleotide sequence ID" value="XM_007393754.1"/>
</dbReference>
<feature type="region of interest" description="Disordered" evidence="2">
    <location>
        <begin position="359"/>
        <end position="422"/>
    </location>
</feature>